<dbReference type="EMBL" id="AAMCSG010000002">
    <property type="protein sequence ID" value="EDG0103022.1"/>
    <property type="molecule type" value="Genomic_DNA"/>
</dbReference>
<evidence type="ECO:0000313" key="33">
    <source>
        <dbReference type="EMBL" id="QVZ23793.1"/>
    </source>
</evidence>
<sequence>MKTHHLIRVVVSLVMLATSGLAYAEEYKASTDEKAIKMTNVASLEARVQARMEKGAFGYIRGGAEDENNLRSNTESFDKKYIMPRVLQGIELKEIDLSTQLLGIPLKTPIIQAPMAAQGLAHASGELATAKGMAQVGSIFSLSTYGNKTIEEVANVSGKNPFFFQLYMSKNNQFNEFILAQAVKHGAKAIILTVDSPVGGYREEDIKNNFQFPLGFANLEMFARKNDDGSKTGKGAGISEIYAQAKQAFTPEDAEIAIQAGAAGIWVSNHGGRQLDSGPSSFDMLPAIAKVVNKRVPVIFDSGVRRGSHIFKALASGADIVAVGRPVLYGLNLGGAQGVASVIEQLNKELTINMMLGGARNIEQVKTTRLLTEKDLPQ</sequence>
<dbReference type="PANTHER" id="PTHR10578:SF107">
    <property type="entry name" value="2-HYDROXYACID OXIDASE 1"/>
    <property type="match status" value="1"/>
</dbReference>
<evidence type="ECO:0000313" key="16">
    <source>
        <dbReference type="EMBL" id="ECV3271256.1"/>
    </source>
</evidence>
<dbReference type="AlphaFoldDB" id="A0A3V4PCD8"/>
<dbReference type="EMBL" id="DAARVE010000023">
    <property type="protein sequence ID" value="HAE4076041.1"/>
    <property type="molecule type" value="Genomic_DNA"/>
</dbReference>
<reference evidence="10" key="5">
    <citation type="submission" date="2019-06" db="EMBL/GenBank/DDBJ databases">
        <authorList>
            <consortium name="GenomeTrakr network: Whole genome sequencing for foodborne pathogen traceback"/>
        </authorList>
    </citation>
    <scope>NUCLEOTIDE SEQUENCE</scope>
    <source>
        <strain evidence="18">ADRDL-43556-11-1-1</strain>
        <strain evidence="32">CFSAN022635</strain>
        <strain evidence="16">FSIS11810954</strain>
        <strain evidence="14">FSIS11816373</strain>
        <strain evidence="12">FSIS11816978</strain>
        <strain evidence="10">FSIS11919456</strain>
        <strain evidence="11">FSIS11920184</strain>
        <strain evidence="19">FSIS1710681</strain>
        <strain evidence="15">FSIS31800840</strain>
    </source>
</reference>
<feature type="binding site" evidence="7">
    <location>
        <position position="193"/>
    </location>
    <ligand>
        <name>FMN</name>
        <dbReference type="ChEBI" id="CHEBI:58210"/>
    </ligand>
</feature>
<evidence type="ECO:0000313" key="17">
    <source>
        <dbReference type="EMBL" id="ECV9565388.1"/>
    </source>
</evidence>
<dbReference type="EMBL" id="AAKSEE010000003">
    <property type="protein sequence ID" value="ECV3271256.1"/>
    <property type="molecule type" value="Genomic_DNA"/>
</dbReference>
<dbReference type="EMBL" id="AAKPOL010000007">
    <property type="protein sequence ID" value="ECU3179166.1"/>
    <property type="molecule type" value="Genomic_DNA"/>
</dbReference>
<protein>
    <submittedName>
        <fullName evidence="32">Alpha-hydroxy-acid oxidizing protein</fullName>
    </submittedName>
    <submittedName>
        <fullName evidence="10">Lactate oxidase</fullName>
    </submittedName>
</protein>
<dbReference type="PANTHER" id="PTHR10578">
    <property type="entry name" value="S -2-HYDROXY-ACID OXIDASE-RELATED"/>
    <property type="match status" value="1"/>
</dbReference>
<feature type="binding site" evidence="7">
    <location>
        <begin position="324"/>
        <end position="325"/>
    </location>
    <ligand>
        <name>FMN</name>
        <dbReference type="ChEBI" id="CHEBI:58210"/>
    </ligand>
</feature>
<evidence type="ECO:0000313" key="11">
    <source>
        <dbReference type="EMBL" id="EBM9049598.1"/>
    </source>
</evidence>
<comment type="cofactor">
    <cofactor evidence="1">
        <name>FMN</name>
        <dbReference type="ChEBI" id="CHEBI:58210"/>
    </cofactor>
</comment>
<evidence type="ECO:0000256" key="1">
    <source>
        <dbReference type="ARBA" id="ARBA00001917"/>
    </source>
</evidence>
<dbReference type="EMBL" id="DAAHGY010000014">
    <property type="protein sequence ID" value="HAB6106105.1"/>
    <property type="molecule type" value="Genomic_DNA"/>
</dbReference>
<dbReference type="InterPro" id="IPR008259">
    <property type="entry name" value="FMN_hydac_DH_AS"/>
</dbReference>
<evidence type="ECO:0000256" key="7">
    <source>
        <dbReference type="PIRSR" id="PIRSR000138-2"/>
    </source>
</evidence>
<evidence type="ECO:0000313" key="23">
    <source>
        <dbReference type="EMBL" id="HAB2454753.1"/>
    </source>
</evidence>
<dbReference type="EMBL" id="DAAMFJ010000001">
    <property type="protein sequence ID" value="HAC6494395.1"/>
    <property type="molecule type" value="Genomic_DNA"/>
</dbReference>
<evidence type="ECO:0000313" key="32">
    <source>
        <dbReference type="EMBL" id="QVT59040.1"/>
    </source>
</evidence>
<dbReference type="EMBL" id="DAAGAE010000114">
    <property type="protein sequence ID" value="HAB2227099.1"/>
    <property type="molecule type" value="Genomic_DNA"/>
</dbReference>
<dbReference type="RefSeq" id="WP_000848094.1">
    <property type="nucleotide sequence ID" value="NZ_AHUK01000019.1"/>
</dbReference>
<organism evidence="10">
    <name type="scientific">Salmonella dublin</name>
    <dbReference type="NCBI Taxonomy" id="98360"/>
    <lineage>
        <taxon>Bacteria</taxon>
        <taxon>Pseudomonadati</taxon>
        <taxon>Pseudomonadota</taxon>
        <taxon>Gammaproteobacteria</taxon>
        <taxon>Enterobacterales</taxon>
        <taxon>Enterobacteriaceae</taxon>
        <taxon>Salmonella</taxon>
    </lineage>
</organism>
<evidence type="ECO:0000256" key="2">
    <source>
        <dbReference type="ARBA" id="ARBA00022630"/>
    </source>
</evidence>
<feature type="chain" id="PRO_5035563172" evidence="8">
    <location>
        <begin position="25"/>
        <end position="378"/>
    </location>
</feature>
<accession>A0A3T3IGH0</accession>
<evidence type="ECO:0000256" key="3">
    <source>
        <dbReference type="ARBA" id="ARBA00022643"/>
    </source>
</evidence>
<dbReference type="PROSITE" id="PS00557">
    <property type="entry name" value="FMN_HYDROXY_ACID_DH_1"/>
    <property type="match status" value="1"/>
</dbReference>
<dbReference type="InterPro" id="IPR037396">
    <property type="entry name" value="FMN_HAD"/>
</dbReference>
<dbReference type="InterPro" id="IPR012133">
    <property type="entry name" value="Alpha-hydoxy_acid_DH_FMN"/>
</dbReference>
<dbReference type="EMBL" id="AAKZOM010000001">
    <property type="protein sequence ID" value="ECX6523058.1"/>
    <property type="molecule type" value="Genomic_DNA"/>
</dbReference>
<dbReference type="EMBL" id="DAAHAY010000077">
    <property type="protein sequence ID" value="HAB5366600.1"/>
    <property type="molecule type" value="Genomic_DNA"/>
</dbReference>
<dbReference type="PROSITE" id="PS51349">
    <property type="entry name" value="FMN_HYDROXY_ACID_DH_2"/>
    <property type="match status" value="1"/>
</dbReference>
<evidence type="ECO:0000256" key="8">
    <source>
        <dbReference type="SAM" id="SignalP"/>
    </source>
</evidence>
<dbReference type="EMBL" id="CP075113">
    <property type="protein sequence ID" value="QVZ23793.1"/>
    <property type="molecule type" value="Genomic_DNA"/>
</dbReference>
<proteinExistence type="inferred from homology"/>
<evidence type="ECO:0000313" key="30">
    <source>
        <dbReference type="EMBL" id="HAE1707074.1"/>
    </source>
</evidence>
<dbReference type="EMBL" id="DAARBE010000007">
    <property type="protein sequence ID" value="HAE1707074.1"/>
    <property type="molecule type" value="Genomic_DNA"/>
</dbReference>
<evidence type="ECO:0000313" key="25">
    <source>
        <dbReference type="EMBL" id="HAB5003373.1"/>
    </source>
</evidence>
<reference evidence="33" key="1">
    <citation type="submission" date="2017-08" db="EMBL/GenBank/DDBJ databases">
        <authorList>
            <person name="Fashae K."/>
        </authorList>
    </citation>
    <scope>NUCLEOTIDE SEQUENCE</scope>
    <source>
        <strain evidence="33">CFSAN059898</strain>
    </source>
</reference>
<dbReference type="EMBL" id="AAHSLO010000006">
    <property type="protein sequence ID" value="EBZ8446842.1"/>
    <property type="molecule type" value="Genomic_DNA"/>
</dbReference>
<evidence type="ECO:0000313" key="27">
    <source>
        <dbReference type="EMBL" id="HAB6106105.1"/>
    </source>
</evidence>
<dbReference type="EMBL" id="AAKUVP010000005">
    <property type="protein sequence ID" value="ECV9565388.1"/>
    <property type="molecule type" value="Genomic_DNA"/>
</dbReference>
<dbReference type="EMBL" id="DAAGXZ010000059">
    <property type="protein sequence ID" value="HAB5003373.1"/>
    <property type="molecule type" value="Genomic_DNA"/>
</dbReference>
<dbReference type="InterPro" id="IPR000262">
    <property type="entry name" value="FMN-dep_DH"/>
</dbReference>
<reference evidence="32" key="7">
    <citation type="submission" date="2021-05" db="EMBL/GenBank/DDBJ databases">
        <title>Whole genome PacBio Sequel sequence of Salmonella enterica subsp. enterica.</title>
        <authorList>
            <person name="Hoffmann M."/>
            <person name="Balkey M."/>
            <person name="Luo Y."/>
        </authorList>
    </citation>
    <scope>NUCLEOTIDE SEQUENCE</scope>
    <source>
        <strain evidence="32">CFSAN022635</strain>
        <strain evidence="33">CFSAN059898</strain>
    </source>
</reference>
<evidence type="ECO:0000256" key="4">
    <source>
        <dbReference type="ARBA" id="ARBA00023002"/>
    </source>
</evidence>
<dbReference type="EMBL" id="AAGEBA010000065">
    <property type="protein sequence ID" value="EBM9049598.1"/>
    <property type="molecule type" value="Genomic_DNA"/>
</dbReference>
<feature type="binding site" evidence="7">
    <location>
        <position position="167"/>
    </location>
    <ligand>
        <name>glyoxylate</name>
        <dbReference type="ChEBI" id="CHEBI:36655"/>
    </ligand>
</feature>
<dbReference type="GO" id="GO:0010181">
    <property type="term" value="F:FMN binding"/>
    <property type="evidence" value="ECO:0007669"/>
    <property type="project" value="InterPro"/>
</dbReference>
<evidence type="ECO:0000313" key="12">
    <source>
        <dbReference type="EMBL" id="EBO8600359.1"/>
    </source>
</evidence>
<dbReference type="EMBL" id="DAAHIK010000118">
    <property type="protein sequence ID" value="HAB6166855.1"/>
    <property type="molecule type" value="Genomic_DNA"/>
</dbReference>
<reference evidence="13" key="4">
    <citation type="submission" date="2018-11" db="EMBL/GenBank/DDBJ databases">
        <authorList>
            <person name="Ashton P.M."/>
            <person name="Dallman T."/>
            <person name="Nair S."/>
            <person name="De Pinna E."/>
            <person name="Peters T."/>
            <person name="Grant K."/>
        </authorList>
    </citation>
    <scope>NUCLEOTIDE SEQUENCE [LARGE SCALE GENOMIC DNA]</scope>
    <source>
        <strain evidence="20">330451</strain>
        <strain evidence="13">638680</strain>
    </source>
</reference>
<dbReference type="SUPFAM" id="SSF51395">
    <property type="entry name" value="FMN-linked oxidoreductases"/>
    <property type="match status" value="1"/>
</dbReference>
<dbReference type="EMBL" id="AAMJPS010000001">
    <property type="protein sequence ID" value="EDI0342178.1"/>
    <property type="molecule type" value="Genomic_DNA"/>
</dbReference>
<dbReference type="EMBL" id="AAGDZO010000001">
    <property type="protein sequence ID" value="EBM8729785.1"/>
    <property type="molecule type" value="Genomic_DNA"/>
</dbReference>
<evidence type="ECO:0000313" key="31">
    <source>
        <dbReference type="EMBL" id="HAE4076041.1"/>
    </source>
</evidence>
<evidence type="ECO:0000313" key="24">
    <source>
        <dbReference type="EMBL" id="HAB4128052.1"/>
    </source>
</evidence>
<feature type="binding site" evidence="7">
    <location>
        <position position="143"/>
    </location>
    <ligand>
        <name>FMN</name>
        <dbReference type="ChEBI" id="CHEBI:58210"/>
    </ligand>
</feature>
<evidence type="ECO:0000313" key="22">
    <source>
        <dbReference type="EMBL" id="HAB2227099.1"/>
    </source>
</evidence>
<feature type="binding site" evidence="7">
    <location>
        <position position="270"/>
    </location>
    <ligand>
        <name>glyoxylate</name>
        <dbReference type="ChEBI" id="CHEBI:36655"/>
    </ligand>
</feature>
<feature type="domain" description="FMN hydroxy acid dehydrogenase" evidence="9">
    <location>
        <begin position="33"/>
        <end position="375"/>
    </location>
</feature>
<dbReference type="EMBL" id="DAAGCC010000004">
    <property type="protein sequence ID" value="HAB2454753.1"/>
    <property type="molecule type" value="Genomic_DNA"/>
</dbReference>
<evidence type="ECO:0000313" key="28">
    <source>
        <dbReference type="EMBL" id="HAB6166855.1"/>
    </source>
</evidence>
<dbReference type="OMA" id="WSYVAGG"/>
<dbReference type="EMBL" id="DAAGQJ010000080">
    <property type="protein sequence ID" value="HAB4128052.1"/>
    <property type="molecule type" value="Genomic_DNA"/>
</dbReference>
<evidence type="ECO:0000313" key="13">
    <source>
        <dbReference type="EMBL" id="EBZ8446842.1"/>
    </source>
</evidence>
<dbReference type="CDD" id="cd04737">
    <property type="entry name" value="LOX_like_FMN"/>
    <property type="match status" value="1"/>
</dbReference>
<evidence type="ECO:0000313" key="29">
    <source>
        <dbReference type="EMBL" id="HAC6494395.1"/>
    </source>
</evidence>
<evidence type="ECO:0000256" key="5">
    <source>
        <dbReference type="ARBA" id="ARBA00024042"/>
    </source>
</evidence>
<dbReference type="GO" id="GO:0016491">
    <property type="term" value="F:oxidoreductase activity"/>
    <property type="evidence" value="ECO:0007669"/>
    <property type="project" value="UniProtKB-KW"/>
</dbReference>
<dbReference type="EMBL" id="DAAFZU010000069">
    <property type="protein sequence ID" value="HAB2154255.1"/>
    <property type="molecule type" value="Genomic_DNA"/>
</dbReference>
<dbReference type="EMBL" id="CP075021">
    <property type="protein sequence ID" value="QVT59040.1"/>
    <property type="molecule type" value="Genomic_DNA"/>
</dbReference>
<comment type="similarity">
    <text evidence="5">Belongs to the FMN-dependent alpha-hydroxy acid dehydrogenase family.</text>
</comment>
<evidence type="ECO:0000313" key="19">
    <source>
        <dbReference type="EMBL" id="EDG0103022.1"/>
    </source>
</evidence>
<feature type="active site" description="Proton acceptor" evidence="6">
    <location>
        <position position="270"/>
    </location>
</feature>
<feature type="binding site" evidence="7">
    <location>
        <position position="268"/>
    </location>
    <ligand>
        <name>FMN</name>
        <dbReference type="ChEBI" id="CHEBI:58210"/>
    </ligand>
</feature>
<feature type="binding site" evidence="7">
    <location>
        <position position="246"/>
    </location>
    <ligand>
        <name>FMN</name>
        <dbReference type="ChEBI" id="CHEBI:58210"/>
    </ligand>
</feature>
<dbReference type="Pfam" id="PF01070">
    <property type="entry name" value="FMN_dh"/>
    <property type="match status" value="2"/>
</dbReference>
<dbReference type="InterPro" id="IPR013785">
    <property type="entry name" value="Aldolase_TIM"/>
</dbReference>
<feature type="binding site" evidence="7">
    <location>
        <begin position="301"/>
        <end position="305"/>
    </location>
    <ligand>
        <name>FMN</name>
        <dbReference type="ChEBI" id="CHEBI:58210"/>
    </ligand>
</feature>
<feature type="binding site" evidence="7">
    <location>
        <position position="59"/>
    </location>
    <ligand>
        <name>glyoxylate</name>
        <dbReference type="ChEBI" id="CHEBI:36655"/>
    </ligand>
</feature>
<evidence type="ECO:0000313" key="18">
    <source>
        <dbReference type="EMBL" id="ECX6523058.1"/>
    </source>
</evidence>
<evidence type="ECO:0000313" key="10">
    <source>
        <dbReference type="EMBL" id="EBM8729785.1"/>
    </source>
</evidence>
<evidence type="ECO:0000313" key="14">
    <source>
        <dbReference type="EMBL" id="ECA3202513.1"/>
    </source>
</evidence>
<reference evidence="21" key="2">
    <citation type="journal article" date="2018" name="Genome Biol.">
        <title>SKESA: strategic k-mer extension for scrupulous assemblies.</title>
        <authorList>
            <person name="Souvorov A."/>
            <person name="Agarwala R."/>
            <person name="Lipman D.J."/>
        </authorList>
    </citation>
    <scope>NUCLEOTIDE SEQUENCE</scope>
    <source>
        <strain evidence="31">13-1494</strain>
        <strain evidence="29">NVSL 5618</strain>
        <strain evidence="21">Salmonella enterica</strain>
    </source>
</reference>
<reference evidence="17" key="3">
    <citation type="submission" date="2018-07" db="EMBL/GenBank/DDBJ databases">
        <authorList>
            <consortium name="PulseNet: The National Subtyping Network for Foodborne Disease Surveillance"/>
            <person name="Tarr C.L."/>
            <person name="Trees E."/>
            <person name="Katz L.S."/>
            <person name="Carleton-Romer H.A."/>
            <person name="Stroika S."/>
            <person name="Kucerova Z."/>
            <person name="Roache K.F."/>
            <person name="Sabol A.L."/>
            <person name="Besser J."/>
            <person name="Gerner-Smidt P."/>
        </authorList>
    </citation>
    <scope>NUCLEOTIDE SEQUENCE</scope>
    <source>
        <strain evidence="17">PNUSAS000199</strain>
    </source>
</reference>
<evidence type="ECO:0000256" key="6">
    <source>
        <dbReference type="PIRSR" id="PIRSR000138-1"/>
    </source>
</evidence>
<keyword evidence="8" id="KW-0732">Signal</keyword>
<name>A0A3V4PCD8_SALDU</name>
<dbReference type="Gene3D" id="3.20.20.70">
    <property type="entry name" value="Aldolase class I"/>
    <property type="match status" value="2"/>
</dbReference>
<keyword evidence="3 7" id="KW-0288">FMN</keyword>
<feature type="binding site" evidence="7">
    <location>
        <position position="202"/>
    </location>
    <ligand>
        <name>glyoxylate</name>
        <dbReference type="ChEBI" id="CHEBI:36655"/>
    </ligand>
</feature>
<evidence type="ECO:0000313" key="15">
    <source>
        <dbReference type="EMBL" id="ECU3179166.1"/>
    </source>
</evidence>
<evidence type="ECO:0000313" key="20">
    <source>
        <dbReference type="EMBL" id="EDI0342178.1"/>
    </source>
</evidence>
<evidence type="ECO:0000259" key="9">
    <source>
        <dbReference type="PROSITE" id="PS51349"/>
    </source>
</evidence>
<evidence type="ECO:0000313" key="26">
    <source>
        <dbReference type="EMBL" id="HAB5366600.1"/>
    </source>
</evidence>
<keyword evidence="4" id="KW-0560">Oxidoreductase</keyword>
<feature type="binding site" evidence="7">
    <location>
        <begin position="114"/>
        <end position="116"/>
    </location>
    <ligand>
        <name>FMN</name>
        <dbReference type="ChEBI" id="CHEBI:58210"/>
    </ligand>
</feature>
<dbReference type="EMBL" id="AAHTZC010000001">
    <property type="protein sequence ID" value="ECA3202513.1"/>
    <property type="molecule type" value="Genomic_DNA"/>
</dbReference>
<dbReference type="PIRSF" id="PIRSF000138">
    <property type="entry name" value="Al-hdrx_acd_dh"/>
    <property type="match status" value="1"/>
</dbReference>
<feature type="signal peptide" evidence="8">
    <location>
        <begin position="1"/>
        <end position="24"/>
    </location>
</feature>
<evidence type="ECO:0000313" key="21">
    <source>
        <dbReference type="EMBL" id="HAB2154255.1"/>
    </source>
</evidence>
<accession>A0A3V4PCD8</accession>
<keyword evidence="2 7" id="KW-0285">Flavoprotein</keyword>
<gene>
    <name evidence="32" type="ORF">AA326_11780</name>
    <name evidence="17" type="ORF">AAG96_08575</name>
    <name evidence="18" type="ORF">ASP09_00780</name>
    <name evidence="19" type="ORF">B5Q64_03525</name>
    <name evidence="20" type="ORF">CC728_01275</name>
    <name evidence="33" type="ORF">CCO47_11785</name>
    <name evidence="16" type="ORF">DQQ75_05500</name>
    <name evidence="15" type="ORF">DYM17_07805</name>
    <name evidence="10" type="ORF">E5H40_02500</name>
    <name evidence="13" type="ORF">EHB47_09545</name>
    <name evidence="14" type="ORF">EJP12_00710</name>
    <name evidence="12" type="ORF">EP077_08015</name>
    <name evidence="11" type="ORF">FBH21_19210</name>
    <name evidence="29" type="ORF">G0B14_00730</name>
    <name evidence="30" type="ORF">G3A02_06525</name>
    <name evidence="31" type="ORF">G4B41_002204</name>
    <name evidence="25" type="ORF">GB127_12180</name>
    <name evidence="26" type="ORF">GB128_16635</name>
    <name evidence="21" type="ORF">GB155_12800</name>
    <name evidence="27" type="ORF">GB329_06150</name>
    <name evidence="28" type="ORF">GB377_17420</name>
    <name evidence="23" type="ORF">GB457_08735</name>
    <name evidence="22" type="ORF">GB562_16445</name>
    <name evidence="24" type="ORF">GBX69_16700</name>
</gene>
<feature type="binding site" evidence="7">
    <location>
        <position position="165"/>
    </location>
    <ligand>
        <name>FMN</name>
        <dbReference type="ChEBI" id="CHEBI:58210"/>
    </ligand>
</feature>
<dbReference type="Proteomes" id="UP000839890">
    <property type="component" value="Unassembled WGS sequence"/>
</dbReference>
<reference evidence="21" key="6">
    <citation type="submission" date="2019-10" db="EMBL/GenBank/DDBJ databases">
        <authorList>
            <consortium name="NCBI Pathogen Detection Project"/>
        </authorList>
    </citation>
    <scope>NUCLEOTIDE SEQUENCE</scope>
    <source>
        <strain evidence="31">13-1494</strain>
        <strain evidence="29">NVSL 5618</strain>
        <strain evidence="21">Salmonella enterica</strain>
    </source>
</reference>
<dbReference type="EMBL" id="AAGJVX010000008">
    <property type="protein sequence ID" value="EBO8600359.1"/>
    <property type="molecule type" value="Genomic_DNA"/>
</dbReference>
<feature type="binding site" evidence="7">
    <location>
        <position position="273"/>
    </location>
    <ligand>
        <name>glyoxylate</name>
        <dbReference type="ChEBI" id="CHEBI:36655"/>
    </ligand>
</feature>